<dbReference type="SUPFAM" id="SSF64158">
    <property type="entry name" value="2,3-Bisphosphoglycerate-independent phosphoglycerate mutase, substrate-binding domain"/>
    <property type="match status" value="1"/>
</dbReference>
<keyword evidence="7" id="KW-0464">Manganese</keyword>
<dbReference type="Gene3D" id="3.40.720.10">
    <property type="entry name" value="Alkaline Phosphatase, subunit A"/>
    <property type="match status" value="1"/>
</dbReference>
<feature type="domain" description="BPG-independent PGAM N-terminal" evidence="10">
    <location>
        <begin position="56"/>
        <end position="269"/>
    </location>
</feature>
<dbReference type="GO" id="GO:0005737">
    <property type="term" value="C:cytoplasm"/>
    <property type="evidence" value="ECO:0007669"/>
    <property type="project" value="InterPro"/>
</dbReference>
<dbReference type="PANTHER" id="PTHR31637:SF0">
    <property type="entry name" value="2,3-BISPHOSPHOGLYCERATE-INDEPENDENT PHOSPHOGLYCERATE MUTASE"/>
    <property type="match status" value="1"/>
</dbReference>
<dbReference type="InterPro" id="IPR036646">
    <property type="entry name" value="PGAM_B_sf"/>
</dbReference>
<evidence type="ECO:0000256" key="4">
    <source>
        <dbReference type="ARBA" id="ARBA00012026"/>
    </source>
</evidence>
<evidence type="ECO:0000313" key="11">
    <source>
        <dbReference type="EMBL" id="SUZ68961.1"/>
    </source>
</evidence>
<dbReference type="GO" id="GO:0006096">
    <property type="term" value="P:glycolytic process"/>
    <property type="evidence" value="ECO:0007669"/>
    <property type="project" value="UniProtKB-UniPathway"/>
</dbReference>
<dbReference type="HAMAP" id="MF_01038">
    <property type="entry name" value="GpmI"/>
    <property type="match status" value="1"/>
</dbReference>
<dbReference type="FunFam" id="3.40.1450.10:FF:000002">
    <property type="entry name" value="2,3-bisphosphoglycerate-independent phosphoglycerate mutase"/>
    <property type="match status" value="1"/>
</dbReference>
<dbReference type="PIRSF" id="PIRSF001492">
    <property type="entry name" value="IPGAM"/>
    <property type="match status" value="1"/>
</dbReference>
<dbReference type="UniPathway" id="UPA00109">
    <property type="reaction ID" value="UER00186"/>
</dbReference>
<keyword evidence="5" id="KW-0479">Metal-binding</keyword>
<dbReference type="EMBL" id="UINC01001049">
    <property type="protein sequence ID" value="SUZ68961.1"/>
    <property type="molecule type" value="Genomic_DNA"/>
</dbReference>
<dbReference type="GO" id="GO:0006007">
    <property type="term" value="P:glucose catabolic process"/>
    <property type="evidence" value="ECO:0007669"/>
    <property type="project" value="InterPro"/>
</dbReference>
<dbReference type="GO" id="GO:0004619">
    <property type="term" value="F:phosphoglycerate mutase activity"/>
    <property type="evidence" value="ECO:0007669"/>
    <property type="project" value="UniProtKB-EC"/>
</dbReference>
<evidence type="ECO:0000256" key="1">
    <source>
        <dbReference type="ARBA" id="ARBA00001936"/>
    </source>
</evidence>
<comment type="cofactor">
    <cofactor evidence="1">
        <name>Mn(2+)</name>
        <dbReference type="ChEBI" id="CHEBI:29035"/>
    </cofactor>
</comment>
<evidence type="ECO:0000256" key="6">
    <source>
        <dbReference type="ARBA" id="ARBA00023152"/>
    </source>
</evidence>
<dbReference type="SUPFAM" id="SSF53649">
    <property type="entry name" value="Alkaline phosphatase-like"/>
    <property type="match status" value="1"/>
</dbReference>
<evidence type="ECO:0000256" key="7">
    <source>
        <dbReference type="ARBA" id="ARBA00023211"/>
    </source>
</evidence>
<keyword evidence="8" id="KW-0413">Isomerase</keyword>
<dbReference type="AlphaFoldDB" id="A0A381PPK6"/>
<comment type="pathway">
    <text evidence="2">Carbohydrate degradation; glycolysis; pyruvate from D-glyceraldehyde 3-phosphate: step 3/5.</text>
</comment>
<sequence length="484" mass="53089">MARTPTFNRLFKECPWSTLDASQQAVGLPGGVIGNSEVGHMTIGAGRVLRHDLVRINESIADNTFEDKDEIKNILAYVKGKGSSLHLLGLVSDGGVHSHLSHIPPLVKCAKDAGLKHIFLHAITDGRDTSPYGGVDYVRQIERVLLEMGIGQIATVIGRYHAMDRDSRWERTERAYRMFVSGEGKKADSAGEAIEKSYSAGVTDEFIEPISISDNGGELHTITPDDAVLCFNFRADRMRQICSALGSGDFSQFSRLQSPVRLTSMTVYDDNFDFPVIFGSQRIEMKFGQVLAQADLRQLRVAETEKYAHVTYFLNGGDEDPYDAEERVLIPSPKVATYNLQPEMSAYGIRDVVVKAIDDESCDAIVMNLANTDMVGHTGDLSATIRAAEVVDEVLGNVLDMVTRKRMVAFVTADHGNCEVMVNEETGREHTAHTLNPVPFVLVNGASDMHLRTKGSLSDVAPTILDAVRLTVPSEMTGKSLLEI</sequence>
<keyword evidence="6" id="KW-0324">Glycolysis</keyword>
<dbReference type="Pfam" id="PF01676">
    <property type="entry name" value="Metalloenzyme"/>
    <property type="match status" value="1"/>
</dbReference>
<organism evidence="11">
    <name type="scientific">marine metagenome</name>
    <dbReference type="NCBI Taxonomy" id="408172"/>
    <lineage>
        <taxon>unclassified sequences</taxon>
        <taxon>metagenomes</taxon>
        <taxon>ecological metagenomes</taxon>
    </lineage>
</organism>
<evidence type="ECO:0000256" key="3">
    <source>
        <dbReference type="ARBA" id="ARBA00008819"/>
    </source>
</evidence>
<dbReference type="InterPro" id="IPR011258">
    <property type="entry name" value="BPG-indep_PGM_N"/>
</dbReference>
<dbReference type="Pfam" id="PF06415">
    <property type="entry name" value="iPGM_N"/>
    <property type="match status" value="1"/>
</dbReference>
<dbReference type="CDD" id="cd16010">
    <property type="entry name" value="iPGM"/>
    <property type="match status" value="1"/>
</dbReference>
<evidence type="ECO:0000256" key="2">
    <source>
        <dbReference type="ARBA" id="ARBA00004798"/>
    </source>
</evidence>
<comment type="similarity">
    <text evidence="3">Belongs to the BPG-independent phosphoglycerate mutase family.</text>
</comment>
<dbReference type="Gene3D" id="3.40.1450.10">
    <property type="entry name" value="BPG-independent phosphoglycerate mutase, domain B"/>
    <property type="match status" value="1"/>
</dbReference>
<dbReference type="GO" id="GO:0030145">
    <property type="term" value="F:manganese ion binding"/>
    <property type="evidence" value="ECO:0007669"/>
    <property type="project" value="InterPro"/>
</dbReference>
<name>A0A381PPK6_9ZZZZ</name>
<protein>
    <recommendedName>
        <fullName evidence="4">phosphoglycerate mutase (2,3-diphosphoglycerate-independent)</fullName>
        <ecNumber evidence="4">5.4.2.12</ecNumber>
    </recommendedName>
</protein>
<evidence type="ECO:0000259" key="10">
    <source>
        <dbReference type="Pfam" id="PF06415"/>
    </source>
</evidence>
<accession>A0A381PPK6</accession>
<dbReference type="EC" id="5.4.2.12" evidence="4"/>
<evidence type="ECO:0000256" key="5">
    <source>
        <dbReference type="ARBA" id="ARBA00022723"/>
    </source>
</evidence>
<evidence type="ECO:0000256" key="8">
    <source>
        <dbReference type="ARBA" id="ARBA00023235"/>
    </source>
</evidence>
<evidence type="ECO:0000259" key="9">
    <source>
        <dbReference type="Pfam" id="PF01676"/>
    </source>
</evidence>
<feature type="domain" description="Metalloenzyme" evidence="9">
    <location>
        <begin position="2"/>
        <end position="470"/>
    </location>
</feature>
<dbReference type="InterPro" id="IPR017850">
    <property type="entry name" value="Alkaline_phosphatase_core_sf"/>
</dbReference>
<dbReference type="PANTHER" id="PTHR31637">
    <property type="entry name" value="2,3-BISPHOSPHOGLYCERATE-INDEPENDENT PHOSPHOGLYCERATE MUTASE"/>
    <property type="match status" value="1"/>
</dbReference>
<dbReference type="NCBIfam" id="TIGR01307">
    <property type="entry name" value="pgm_bpd_ind"/>
    <property type="match status" value="1"/>
</dbReference>
<dbReference type="InterPro" id="IPR005995">
    <property type="entry name" value="Pgm_bpd_ind"/>
</dbReference>
<gene>
    <name evidence="11" type="ORF">METZ01_LOCUS21815</name>
</gene>
<proteinExistence type="inferred from homology"/>
<reference evidence="11" key="1">
    <citation type="submission" date="2018-05" db="EMBL/GenBank/DDBJ databases">
        <authorList>
            <person name="Lanie J.A."/>
            <person name="Ng W.-L."/>
            <person name="Kazmierczak K.M."/>
            <person name="Andrzejewski T.M."/>
            <person name="Davidsen T.M."/>
            <person name="Wayne K.J."/>
            <person name="Tettelin H."/>
            <person name="Glass J.I."/>
            <person name="Rusch D."/>
            <person name="Podicherti R."/>
            <person name="Tsui H.-C.T."/>
            <person name="Winkler M.E."/>
        </authorList>
    </citation>
    <scope>NUCLEOTIDE SEQUENCE</scope>
</reference>
<dbReference type="InterPro" id="IPR006124">
    <property type="entry name" value="Metalloenzyme"/>
</dbReference>